<accession>A0A9N7VG13</accession>
<gene>
    <name evidence="2" type="ORF">PLEPLA_LOCUS36400</name>
</gene>
<dbReference type="AlphaFoldDB" id="A0A9N7VG13"/>
<evidence type="ECO:0000313" key="2">
    <source>
        <dbReference type="EMBL" id="CAB1448751.1"/>
    </source>
</evidence>
<dbReference type="Proteomes" id="UP001153269">
    <property type="component" value="Unassembled WGS sequence"/>
</dbReference>
<feature type="compositionally biased region" description="Polar residues" evidence="1">
    <location>
        <begin position="9"/>
        <end position="24"/>
    </location>
</feature>
<sequence length="124" mass="13729">MGGYLARCQGNTSGSRGTTGQSVPGSRKLGQGRTDNGLFDVSESSEGSRSPRPRPVRCRRLALTLSFYISPPPMPKRQAGWQEHRKTPSDVTKPITVMQGRRHTFKDNSKQWETVKEDPLSASQ</sequence>
<proteinExistence type="predicted"/>
<comment type="caution">
    <text evidence="2">The sequence shown here is derived from an EMBL/GenBank/DDBJ whole genome shotgun (WGS) entry which is preliminary data.</text>
</comment>
<evidence type="ECO:0000313" key="3">
    <source>
        <dbReference type="Proteomes" id="UP001153269"/>
    </source>
</evidence>
<evidence type="ECO:0000256" key="1">
    <source>
        <dbReference type="SAM" id="MobiDB-lite"/>
    </source>
</evidence>
<keyword evidence="3" id="KW-1185">Reference proteome</keyword>
<organism evidence="2 3">
    <name type="scientific">Pleuronectes platessa</name>
    <name type="common">European plaice</name>
    <dbReference type="NCBI Taxonomy" id="8262"/>
    <lineage>
        <taxon>Eukaryota</taxon>
        <taxon>Metazoa</taxon>
        <taxon>Chordata</taxon>
        <taxon>Craniata</taxon>
        <taxon>Vertebrata</taxon>
        <taxon>Euteleostomi</taxon>
        <taxon>Actinopterygii</taxon>
        <taxon>Neopterygii</taxon>
        <taxon>Teleostei</taxon>
        <taxon>Neoteleostei</taxon>
        <taxon>Acanthomorphata</taxon>
        <taxon>Carangaria</taxon>
        <taxon>Pleuronectiformes</taxon>
        <taxon>Pleuronectoidei</taxon>
        <taxon>Pleuronectidae</taxon>
        <taxon>Pleuronectes</taxon>
    </lineage>
</organism>
<feature type="compositionally biased region" description="Low complexity" evidence="1">
    <location>
        <begin position="41"/>
        <end position="50"/>
    </location>
</feature>
<name>A0A9N7VG13_PLEPL</name>
<feature type="region of interest" description="Disordered" evidence="1">
    <location>
        <begin position="1"/>
        <end position="57"/>
    </location>
</feature>
<reference evidence="2" key="1">
    <citation type="submission" date="2020-03" db="EMBL/GenBank/DDBJ databases">
        <authorList>
            <person name="Weist P."/>
        </authorList>
    </citation>
    <scope>NUCLEOTIDE SEQUENCE</scope>
</reference>
<protein>
    <submittedName>
        <fullName evidence="2">Uncharacterized protein</fullName>
    </submittedName>
</protein>
<feature type="region of interest" description="Disordered" evidence="1">
    <location>
        <begin position="69"/>
        <end position="124"/>
    </location>
</feature>
<dbReference type="EMBL" id="CADEAL010003989">
    <property type="protein sequence ID" value="CAB1448751.1"/>
    <property type="molecule type" value="Genomic_DNA"/>
</dbReference>
<feature type="compositionally biased region" description="Basic and acidic residues" evidence="1">
    <location>
        <begin position="105"/>
        <end position="124"/>
    </location>
</feature>